<sequence>FKLVTIIDPGVKVDKNYKIYKEGLENKYFATDKNDITYVNEVWPGDAVYPDFLNSNVRKWWADNQYPSK</sequence>
<dbReference type="PANTHER" id="PTHR22762:SF120">
    <property type="entry name" value="HETEROGLYCAN GLUCOSIDASE 1"/>
    <property type="match status" value="1"/>
</dbReference>
<dbReference type="PANTHER" id="PTHR22762">
    <property type="entry name" value="ALPHA-GLUCOSIDASE"/>
    <property type="match status" value="1"/>
</dbReference>
<dbReference type="InterPro" id="IPR000322">
    <property type="entry name" value="Glyco_hydro_31_TIM"/>
</dbReference>
<dbReference type="AlphaFoldDB" id="W1XW90"/>
<organism evidence="3">
    <name type="scientific">human gut metagenome</name>
    <dbReference type="NCBI Taxonomy" id="408170"/>
    <lineage>
        <taxon>unclassified sequences</taxon>
        <taxon>metagenomes</taxon>
        <taxon>organismal metagenomes</taxon>
    </lineage>
</organism>
<dbReference type="EMBL" id="AZMM01011189">
    <property type="protein sequence ID" value="ETJ34386.1"/>
    <property type="molecule type" value="Genomic_DNA"/>
</dbReference>
<accession>W1XW90</accession>
<feature type="domain" description="Glycoside hydrolase family 31 TIM barrel" evidence="2">
    <location>
        <begin position="1"/>
        <end position="65"/>
    </location>
</feature>
<feature type="non-terminal residue" evidence="3">
    <location>
        <position position="69"/>
    </location>
</feature>
<dbReference type="GO" id="GO:0005975">
    <property type="term" value="P:carbohydrate metabolic process"/>
    <property type="evidence" value="ECO:0007669"/>
    <property type="project" value="InterPro"/>
</dbReference>
<dbReference type="GO" id="GO:0004553">
    <property type="term" value="F:hydrolase activity, hydrolyzing O-glycosyl compounds"/>
    <property type="evidence" value="ECO:0007669"/>
    <property type="project" value="InterPro"/>
</dbReference>
<gene>
    <name evidence="3" type="ORF">Q604_UNBC11189G0001</name>
</gene>
<reference evidence="3" key="1">
    <citation type="submission" date="2013-12" db="EMBL/GenBank/DDBJ databases">
        <title>A Varibaculum cambriense genome reconstructed from a premature infant gut community with otherwise low bacterial novelty that shifts toward anaerobic metabolism during the third week of life.</title>
        <authorList>
            <person name="Brown C.T."/>
            <person name="Sharon I."/>
            <person name="Thomas B.C."/>
            <person name="Castelle C.J."/>
            <person name="Morowitz M.J."/>
            <person name="Banfield J.F."/>
        </authorList>
    </citation>
    <scope>NUCLEOTIDE SEQUENCE</scope>
</reference>
<evidence type="ECO:0000256" key="1">
    <source>
        <dbReference type="ARBA" id="ARBA00007806"/>
    </source>
</evidence>
<evidence type="ECO:0000313" key="3">
    <source>
        <dbReference type="EMBL" id="ETJ34386.1"/>
    </source>
</evidence>
<dbReference type="SUPFAM" id="SSF51445">
    <property type="entry name" value="(Trans)glycosidases"/>
    <property type="match status" value="1"/>
</dbReference>
<dbReference type="Pfam" id="PF01055">
    <property type="entry name" value="Glyco_hydro_31_2nd"/>
    <property type="match status" value="1"/>
</dbReference>
<name>W1XW90_9ZZZZ</name>
<proteinExistence type="inferred from homology"/>
<evidence type="ECO:0000259" key="2">
    <source>
        <dbReference type="Pfam" id="PF01055"/>
    </source>
</evidence>
<comment type="caution">
    <text evidence="3">The sequence shown here is derived from an EMBL/GenBank/DDBJ whole genome shotgun (WGS) entry which is preliminary data.</text>
</comment>
<dbReference type="InterPro" id="IPR017853">
    <property type="entry name" value="GH"/>
</dbReference>
<dbReference type="Gene3D" id="3.20.20.80">
    <property type="entry name" value="Glycosidases"/>
    <property type="match status" value="1"/>
</dbReference>
<feature type="non-terminal residue" evidence="3">
    <location>
        <position position="1"/>
    </location>
</feature>
<protein>
    <submittedName>
        <fullName evidence="3">Alpha-glucosidase 2</fullName>
    </submittedName>
</protein>
<comment type="similarity">
    <text evidence="1">Belongs to the glycosyl hydrolase 31 family.</text>
</comment>